<accession>A0ABV7WTM6</accession>
<organism evidence="1 2">
    <name type="scientific">Reinekea marina</name>
    <dbReference type="NCBI Taxonomy" id="1310421"/>
    <lineage>
        <taxon>Bacteria</taxon>
        <taxon>Pseudomonadati</taxon>
        <taxon>Pseudomonadota</taxon>
        <taxon>Gammaproteobacteria</taxon>
        <taxon>Oceanospirillales</taxon>
        <taxon>Saccharospirillaceae</taxon>
        <taxon>Reinekea</taxon>
    </lineage>
</organism>
<reference evidence="2" key="1">
    <citation type="journal article" date="2019" name="Int. J. Syst. Evol. Microbiol.">
        <title>The Global Catalogue of Microorganisms (GCM) 10K type strain sequencing project: providing services to taxonomists for standard genome sequencing and annotation.</title>
        <authorList>
            <consortium name="The Broad Institute Genomics Platform"/>
            <consortium name="The Broad Institute Genome Sequencing Center for Infectious Disease"/>
            <person name="Wu L."/>
            <person name="Ma J."/>
        </authorList>
    </citation>
    <scope>NUCLEOTIDE SEQUENCE [LARGE SCALE GENOMIC DNA]</scope>
    <source>
        <strain evidence="2">CECT 8288</strain>
    </source>
</reference>
<dbReference type="RefSeq" id="WP_290282566.1">
    <property type="nucleotide sequence ID" value="NZ_JAUFQI010000001.1"/>
</dbReference>
<comment type="caution">
    <text evidence="1">The sequence shown here is derived from an EMBL/GenBank/DDBJ whole genome shotgun (WGS) entry which is preliminary data.</text>
</comment>
<dbReference type="EMBL" id="JBHRYN010000008">
    <property type="protein sequence ID" value="MFC3701428.1"/>
    <property type="molecule type" value="Genomic_DNA"/>
</dbReference>
<name>A0ABV7WTM6_9GAMM</name>
<sequence>MAIHLPDFTEFEPFNKLREKMNASELGAFELFDPKHHLTGDERSLLQRQGAELPRSGVSHLLDFTLVYKNTRCIVRDKSVFHVAHCEQFPIDDSLFVATNITVNMPKQVCPDCLKIIHYKGYDPLKARKEAYSQQVLQNFTLSEFWRHYALYPVSEKREIRKSIS</sequence>
<proteinExistence type="predicted"/>
<gene>
    <name evidence="1" type="ORF">ACFOND_07220</name>
</gene>
<keyword evidence="2" id="KW-1185">Reference proteome</keyword>
<evidence type="ECO:0000313" key="2">
    <source>
        <dbReference type="Proteomes" id="UP001595710"/>
    </source>
</evidence>
<dbReference type="Proteomes" id="UP001595710">
    <property type="component" value="Unassembled WGS sequence"/>
</dbReference>
<protein>
    <submittedName>
        <fullName evidence="1">Uncharacterized protein</fullName>
    </submittedName>
</protein>
<evidence type="ECO:0000313" key="1">
    <source>
        <dbReference type="EMBL" id="MFC3701428.1"/>
    </source>
</evidence>